<dbReference type="GO" id="GO:0032993">
    <property type="term" value="C:protein-DNA complex"/>
    <property type="evidence" value="ECO:0007669"/>
    <property type="project" value="TreeGrafter"/>
</dbReference>
<evidence type="ECO:0000313" key="8">
    <source>
        <dbReference type="EMBL" id="VUD72556.1"/>
    </source>
</evidence>
<evidence type="ECO:0000256" key="1">
    <source>
        <dbReference type="ARBA" id="ARBA00023015"/>
    </source>
</evidence>
<dbReference type="GO" id="GO:0005829">
    <property type="term" value="C:cytosol"/>
    <property type="evidence" value="ECO:0007669"/>
    <property type="project" value="TreeGrafter"/>
</dbReference>
<organism evidence="8 9">
    <name type="scientific">Methylobacterium symbioticum</name>
    <dbReference type="NCBI Taxonomy" id="2584084"/>
    <lineage>
        <taxon>Bacteria</taxon>
        <taxon>Pseudomonadati</taxon>
        <taxon>Pseudomonadota</taxon>
        <taxon>Alphaproteobacteria</taxon>
        <taxon>Hyphomicrobiales</taxon>
        <taxon>Methylobacteriaceae</taxon>
        <taxon>Methylobacterium</taxon>
    </lineage>
</organism>
<name>A0A509EDZ5_9HYPH</name>
<evidence type="ECO:0000313" key="9">
    <source>
        <dbReference type="Proteomes" id="UP000410984"/>
    </source>
</evidence>
<dbReference type="SUPFAM" id="SSF52172">
    <property type="entry name" value="CheY-like"/>
    <property type="match status" value="1"/>
</dbReference>
<feature type="DNA-binding region" description="OmpR/PhoB-type" evidence="5">
    <location>
        <begin position="124"/>
        <end position="220"/>
    </location>
</feature>
<dbReference type="CDD" id="cd17624">
    <property type="entry name" value="REC_OmpR_PmrA-like"/>
    <property type="match status" value="1"/>
</dbReference>
<dbReference type="RefSeq" id="WP_142583851.1">
    <property type="nucleotide sequence ID" value="NZ_CABFPH010000044.1"/>
</dbReference>
<feature type="modified residue" description="4-aspartylphosphate" evidence="4">
    <location>
        <position position="51"/>
    </location>
</feature>
<dbReference type="PROSITE" id="PS51755">
    <property type="entry name" value="OMPR_PHOB"/>
    <property type="match status" value="1"/>
</dbReference>
<evidence type="ECO:0000256" key="5">
    <source>
        <dbReference type="PROSITE-ProRule" id="PRU01091"/>
    </source>
</evidence>
<dbReference type="EMBL" id="CABFPH010000044">
    <property type="protein sequence ID" value="VUD72556.1"/>
    <property type="molecule type" value="Genomic_DNA"/>
</dbReference>
<feature type="domain" description="Response regulatory" evidence="6">
    <location>
        <begin position="2"/>
        <end position="116"/>
    </location>
</feature>
<evidence type="ECO:0000256" key="2">
    <source>
        <dbReference type="ARBA" id="ARBA00023125"/>
    </source>
</evidence>
<dbReference type="GO" id="GO:0006355">
    <property type="term" value="P:regulation of DNA-templated transcription"/>
    <property type="evidence" value="ECO:0007669"/>
    <property type="project" value="InterPro"/>
</dbReference>
<dbReference type="OrthoDB" id="9802426at2"/>
<evidence type="ECO:0000256" key="4">
    <source>
        <dbReference type="PROSITE-ProRule" id="PRU00169"/>
    </source>
</evidence>
<keyword evidence="1" id="KW-0805">Transcription regulation</keyword>
<dbReference type="InterPro" id="IPR001867">
    <property type="entry name" value="OmpR/PhoB-type_DNA-bd"/>
</dbReference>
<dbReference type="GO" id="GO:0000156">
    <property type="term" value="F:phosphorelay response regulator activity"/>
    <property type="evidence" value="ECO:0007669"/>
    <property type="project" value="TreeGrafter"/>
</dbReference>
<dbReference type="Gene3D" id="3.40.50.2300">
    <property type="match status" value="1"/>
</dbReference>
<gene>
    <name evidence="8" type="primary">qseB_2</name>
    <name evidence="8" type="ORF">MET9862_03156</name>
</gene>
<dbReference type="AlphaFoldDB" id="A0A509EDZ5"/>
<dbReference type="InterPro" id="IPR036388">
    <property type="entry name" value="WH-like_DNA-bd_sf"/>
</dbReference>
<evidence type="ECO:0000259" key="7">
    <source>
        <dbReference type="PROSITE" id="PS51755"/>
    </source>
</evidence>
<dbReference type="GO" id="GO:0000976">
    <property type="term" value="F:transcription cis-regulatory region binding"/>
    <property type="evidence" value="ECO:0007669"/>
    <property type="project" value="TreeGrafter"/>
</dbReference>
<keyword evidence="3" id="KW-0804">Transcription</keyword>
<keyword evidence="2 5" id="KW-0238">DNA-binding</keyword>
<sequence>MRILVVEDTTEVAESIVVGFRRIGHNVDWAQDGLTAEEILATQVYDLVVLDLNLPGRDGPALLKDFRGRGGTSPVLVLTARGAVDDRVRVLDLGADDYLVKPFDFRELEARARALLRRSAGEATNALICGDIAIDRQARSVSVAGHPVEMTRRELMLLEILAARPGRVFSKDELLDRLFGLDESPSFNAVEQYVARVRRKLGASEVQIRTLRGLGYQLNPGLPSPGLPKPL</sequence>
<dbReference type="PROSITE" id="PS50110">
    <property type="entry name" value="RESPONSE_REGULATORY"/>
    <property type="match status" value="1"/>
</dbReference>
<feature type="domain" description="OmpR/PhoB-type" evidence="7">
    <location>
        <begin position="124"/>
        <end position="220"/>
    </location>
</feature>
<reference evidence="8 9" key="1">
    <citation type="submission" date="2019-06" db="EMBL/GenBank/DDBJ databases">
        <authorList>
            <person name="Rodrigo-Torres L."/>
            <person name="Arahal R. D."/>
            <person name="Lucena T."/>
        </authorList>
    </citation>
    <scope>NUCLEOTIDE SEQUENCE [LARGE SCALE GENOMIC DNA]</scope>
    <source>
        <strain evidence="8 9">SB0023/3</strain>
    </source>
</reference>
<dbReference type="InterPro" id="IPR001789">
    <property type="entry name" value="Sig_transdc_resp-reg_receiver"/>
</dbReference>
<evidence type="ECO:0000256" key="3">
    <source>
        <dbReference type="ARBA" id="ARBA00023163"/>
    </source>
</evidence>
<dbReference type="Gene3D" id="1.10.10.10">
    <property type="entry name" value="Winged helix-like DNA-binding domain superfamily/Winged helix DNA-binding domain"/>
    <property type="match status" value="1"/>
</dbReference>
<dbReference type="Proteomes" id="UP000410984">
    <property type="component" value="Unassembled WGS sequence"/>
</dbReference>
<protein>
    <submittedName>
        <fullName evidence="8">Transcriptional regulatory protein QseB</fullName>
    </submittedName>
</protein>
<dbReference type="PANTHER" id="PTHR48111">
    <property type="entry name" value="REGULATOR OF RPOS"/>
    <property type="match status" value="1"/>
</dbReference>
<accession>A0A509EDZ5</accession>
<dbReference type="SMART" id="SM00448">
    <property type="entry name" value="REC"/>
    <property type="match status" value="1"/>
</dbReference>
<dbReference type="Pfam" id="PF00072">
    <property type="entry name" value="Response_reg"/>
    <property type="match status" value="1"/>
</dbReference>
<keyword evidence="4" id="KW-0597">Phosphoprotein</keyword>
<dbReference type="Gene3D" id="6.10.250.690">
    <property type="match status" value="1"/>
</dbReference>
<dbReference type="PANTHER" id="PTHR48111:SF67">
    <property type="entry name" value="TRANSCRIPTIONAL REGULATORY PROTEIN TCTD"/>
    <property type="match status" value="1"/>
</dbReference>
<dbReference type="InterPro" id="IPR039420">
    <property type="entry name" value="WalR-like"/>
</dbReference>
<dbReference type="SMART" id="SM00862">
    <property type="entry name" value="Trans_reg_C"/>
    <property type="match status" value="1"/>
</dbReference>
<dbReference type="InterPro" id="IPR011006">
    <property type="entry name" value="CheY-like_superfamily"/>
</dbReference>
<evidence type="ECO:0000259" key="6">
    <source>
        <dbReference type="PROSITE" id="PS50110"/>
    </source>
</evidence>
<proteinExistence type="predicted"/>
<dbReference type="Pfam" id="PF00486">
    <property type="entry name" value="Trans_reg_C"/>
    <property type="match status" value="1"/>
</dbReference>
<dbReference type="CDD" id="cd00383">
    <property type="entry name" value="trans_reg_C"/>
    <property type="match status" value="1"/>
</dbReference>
<keyword evidence="9" id="KW-1185">Reference proteome</keyword>